<dbReference type="AlphaFoldDB" id="A0A176S0U6"/>
<gene>
    <name evidence="1" type="ORF">THIOM_002536</name>
</gene>
<proteinExistence type="predicted"/>
<accession>A0A176S0U6</accession>
<keyword evidence="2" id="KW-1185">Reference proteome</keyword>
<feature type="non-terminal residue" evidence="1">
    <location>
        <position position="1"/>
    </location>
</feature>
<evidence type="ECO:0000313" key="1">
    <source>
        <dbReference type="EMBL" id="OAD21692.1"/>
    </source>
</evidence>
<protein>
    <submittedName>
        <fullName evidence="1">Uncharacterized protein</fullName>
    </submittedName>
</protein>
<evidence type="ECO:0000313" key="2">
    <source>
        <dbReference type="Proteomes" id="UP000076962"/>
    </source>
</evidence>
<dbReference type="EMBL" id="LUTY01001456">
    <property type="protein sequence ID" value="OAD21692.1"/>
    <property type="molecule type" value="Genomic_DNA"/>
</dbReference>
<sequence length="59" mass="6967">SKYNAIKDRLAQLESIVVETNATQSSDDDFLDDNFINSLDDGEDFSYMNDEFYQIYRWT</sequence>
<reference evidence="1 2" key="1">
    <citation type="submission" date="2016-05" db="EMBL/GenBank/DDBJ databases">
        <title>Single-cell genome of chain-forming Candidatus Thiomargarita nelsonii and comparison to other large sulfur-oxidizing bacteria.</title>
        <authorList>
            <person name="Winkel M."/>
            <person name="Salman V."/>
            <person name="Woyke T."/>
            <person name="Schulz-Vogt H."/>
            <person name="Richter M."/>
            <person name="Flood B."/>
            <person name="Bailey J."/>
            <person name="Amann R."/>
            <person name="Mussmann M."/>
        </authorList>
    </citation>
    <scope>NUCLEOTIDE SEQUENCE [LARGE SCALE GENOMIC DNA]</scope>
    <source>
        <strain evidence="1 2">THI036</strain>
    </source>
</reference>
<dbReference type="Proteomes" id="UP000076962">
    <property type="component" value="Unassembled WGS sequence"/>
</dbReference>
<comment type="caution">
    <text evidence="1">The sequence shown here is derived from an EMBL/GenBank/DDBJ whole genome shotgun (WGS) entry which is preliminary data.</text>
</comment>
<name>A0A176S0U6_9GAMM</name>
<organism evidence="1 2">
    <name type="scientific">Candidatus Thiomargarita nelsonii</name>
    <dbReference type="NCBI Taxonomy" id="1003181"/>
    <lineage>
        <taxon>Bacteria</taxon>
        <taxon>Pseudomonadati</taxon>
        <taxon>Pseudomonadota</taxon>
        <taxon>Gammaproteobacteria</taxon>
        <taxon>Thiotrichales</taxon>
        <taxon>Thiotrichaceae</taxon>
        <taxon>Thiomargarita</taxon>
    </lineage>
</organism>